<keyword evidence="6" id="KW-1185">Reference proteome</keyword>
<evidence type="ECO:0000313" key="5">
    <source>
        <dbReference type="EMBL" id="RDI68214.1"/>
    </source>
</evidence>
<dbReference type="PANTHER" id="PTHR43537:SF24">
    <property type="entry name" value="GLUCONATE OPERON TRANSCRIPTIONAL REPRESSOR"/>
    <property type="match status" value="1"/>
</dbReference>
<protein>
    <submittedName>
        <fullName evidence="5">DNA-binding GntR family transcriptional regulator</fullName>
    </submittedName>
</protein>
<reference evidence="5 6" key="1">
    <citation type="submission" date="2018-07" db="EMBL/GenBank/DDBJ databases">
        <title>Genomic Encyclopedia of Type Strains, Phase IV (KMG-IV): sequencing the most valuable type-strain genomes for metagenomic binning, comparative biology and taxonomic classification.</title>
        <authorList>
            <person name="Goeker M."/>
        </authorList>
    </citation>
    <scope>NUCLEOTIDE SEQUENCE [LARGE SCALE GENOMIC DNA]</scope>
    <source>
        <strain evidence="5 6">DSM 44290</strain>
    </source>
</reference>
<dbReference type="GO" id="GO:0003700">
    <property type="term" value="F:DNA-binding transcription factor activity"/>
    <property type="evidence" value="ECO:0007669"/>
    <property type="project" value="InterPro"/>
</dbReference>
<dbReference type="Pfam" id="PF00392">
    <property type="entry name" value="GntR"/>
    <property type="match status" value="1"/>
</dbReference>
<keyword evidence="2 5" id="KW-0238">DNA-binding</keyword>
<sequence>MTSSLPKAARRGLSHEAADVIRGAIFAGDFPPGAPLREVELAAALGVSRGSVREGLAVLEREGLIRSGWHRGTTVIEVTATDVEEVYTLRGALDRLAAVSAQTAADPQQLAPLDELVDAMAAEVAGEASPSRLLALDLAFHDHIYDAAGNQRLSRAWQGLRSQVYLFQSRRIALGYDYYRDRVIDEHRELATLLRSTDRDALARCAEEHVDSARRSLLAHLHD</sequence>
<dbReference type="Gene3D" id="1.20.120.530">
    <property type="entry name" value="GntR ligand-binding domain-like"/>
    <property type="match status" value="1"/>
</dbReference>
<dbReference type="PROSITE" id="PS50949">
    <property type="entry name" value="HTH_GNTR"/>
    <property type="match status" value="1"/>
</dbReference>
<accession>A0A370IFI6</accession>
<evidence type="ECO:0000259" key="4">
    <source>
        <dbReference type="PROSITE" id="PS50949"/>
    </source>
</evidence>
<dbReference type="AlphaFoldDB" id="A0A370IFI6"/>
<dbReference type="SMART" id="SM00895">
    <property type="entry name" value="FCD"/>
    <property type="match status" value="1"/>
</dbReference>
<evidence type="ECO:0000256" key="3">
    <source>
        <dbReference type="ARBA" id="ARBA00023163"/>
    </source>
</evidence>
<dbReference type="InterPro" id="IPR000524">
    <property type="entry name" value="Tscrpt_reg_HTH_GntR"/>
</dbReference>
<gene>
    <name evidence="5" type="ORF">DFR76_102615</name>
</gene>
<evidence type="ECO:0000256" key="2">
    <source>
        <dbReference type="ARBA" id="ARBA00023125"/>
    </source>
</evidence>
<dbReference type="SUPFAM" id="SSF48008">
    <property type="entry name" value="GntR ligand-binding domain-like"/>
    <property type="match status" value="1"/>
</dbReference>
<evidence type="ECO:0000256" key="1">
    <source>
        <dbReference type="ARBA" id="ARBA00023015"/>
    </source>
</evidence>
<keyword evidence="1" id="KW-0805">Transcription regulation</keyword>
<dbReference type="EMBL" id="QQBC01000002">
    <property type="protein sequence ID" value="RDI68214.1"/>
    <property type="molecule type" value="Genomic_DNA"/>
</dbReference>
<dbReference type="GO" id="GO:0003677">
    <property type="term" value="F:DNA binding"/>
    <property type="evidence" value="ECO:0007669"/>
    <property type="project" value="UniProtKB-KW"/>
</dbReference>
<organism evidence="5 6">
    <name type="scientific">Nocardia pseudobrasiliensis</name>
    <dbReference type="NCBI Taxonomy" id="45979"/>
    <lineage>
        <taxon>Bacteria</taxon>
        <taxon>Bacillati</taxon>
        <taxon>Actinomycetota</taxon>
        <taxon>Actinomycetes</taxon>
        <taxon>Mycobacteriales</taxon>
        <taxon>Nocardiaceae</taxon>
        <taxon>Nocardia</taxon>
    </lineage>
</organism>
<dbReference type="InterPro" id="IPR008920">
    <property type="entry name" value="TF_FadR/GntR_C"/>
</dbReference>
<keyword evidence="3" id="KW-0804">Transcription</keyword>
<dbReference type="InterPro" id="IPR036388">
    <property type="entry name" value="WH-like_DNA-bd_sf"/>
</dbReference>
<dbReference type="Proteomes" id="UP000254869">
    <property type="component" value="Unassembled WGS sequence"/>
</dbReference>
<proteinExistence type="predicted"/>
<dbReference type="STRING" id="1210086.GCA_001613105_01191"/>
<dbReference type="RefSeq" id="WP_067992965.1">
    <property type="nucleotide sequence ID" value="NZ_QQBC01000002.1"/>
</dbReference>
<dbReference type="SUPFAM" id="SSF46785">
    <property type="entry name" value="Winged helix' DNA-binding domain"/>
    <property type="match status" value="1"/>
</dbReference>
<dbReference type="CDD" id="cd07377">
    <property type="entry name" value="WHTH_GntR"/>
    <property type="match status" value="1"/>
</dbReference>
<dbReference type="InterPro" id="IPR011711">
    <property type="entry name" value="GntR_C"/>
</dbReference>
<dbReference type="Pfam" id="PF07729">
    <property type="entry name" value="FCD"/>
    <property type="match status" value="1"/>
</dbReference>
<feature type="domain" description="HTH gntR-type" evidence="4">
    <location>
        <begin position="11"/>
        <end position="78"/>
    </location>
</feature>
<dbReference type="SMART" id="SM00345">
    <property type="entry name" value="HTH_GNTR"/>
    <property type="match status" value="1"/>
</dbReference>
<dbReference type="InterPro" id="IPR036390">
    <property type="entry name" value="WH_DNA-bd_sf"/>
</dbReference>
<name>A0A370IFI6_9NOCA</name>
<dbReference type="PANTHER" id="PTHR43537">
    <property type="entry name" value="TRANSCRIPTIONAL REGULATOR, GNTR FAMILY"/>
    <property type="match status" value="1"/>
</dbReference>
<evidence type="ECO:0000313" key="6">
    <source>
        <dbReference type="Proteomes" id="UP000254869"/>
    </source>
</evidence>
<dbReference type="Gene3D" id="1.10.10.10">
    <property type="entry name" value="Winged helix-like DNA-binding domain superfamily/Winged helix DNA-binding domain"/>
    <property type="match status" value="1"/>
</dbReference>
<dbReference type="PRINTS" id="PR00035">
    <property type="entry name" value="HTHGNTR"/>
</dbReference>
<comment type="caution">
    <text evidence="5">The sequence shown here is derived from an EMBL/GenBank/DDBJ whole genome shotgun (WGS) entry which is preliminary data.</text>
</comment>